<evidence type="ECO:0000313" key="2">
    <source>
        <dbReference type="EMBL" id="MED6221690.1"/>
    </source>
</evidence>
<feature type="compositionally biased region" description="Basic residues" evidence="1">
    <location>
        <begin position="496"/>
        <end position="507"/>
    </location>
</feature>
<comment type="caution">
    <text evidence="2">The sequence shown here is derived from an EMBL/GenBank/DDBJ whole genome shotgun (WGS) entry which is preliminary data.</text>
</comment>
<evidence type="ECO:0000256" key="1">
    <source>
        <dbReference type="SAM" id="MobiDB-lite"/>
    </source>
</evidence>
<reference evidence="2 3" key="1">
    <citation type="journal article" date="2023" name="Plants (Basel)">
        <title>Bridging the Gap: Combining Genomics and Transcriptomics Approaches to Understand Stylosanthes scabra, an Orphan Legume from the Brazilian Caatinga.</title>
        <authorList>
            <person name="Ferreira-Neto J.R.C."/>
            <person name="da Silva M.D."/>
            <person name="Binneck E."/>
            <person name="de Melo N.F."/>
            <person name="da Silva R.H."/>
            <person name="de Melo A.L.T.M."/>
            <person name="Pandolfi V."/>
            <person name="Bustamante F.O."/>
            <person name="Brasileiro-Vidal A.C."/>
            <person name="Benko-Iseppon A.M."/>
        </authorList>
    </citation>
    <scope>NUCLEOTIDE SEQUENCE [LARGE SCALE GENOMIC DNA]</scope>
    <source>
        <tissue evidence="2">Leaves</tissue>
    </source>
</reference>
<keyword evidence="3" id="KW-1185">Reference proteome</keyword>
<dbReference type="EMBL" id="JASCZI010272326">
    <property type="protein sequence ID" value="MED6221690.1"/>
    <property type="molecule type" value="Genomic_DNA"/>
</dbReference>
<proteinExistence type="predicted"/>
<accession>A0ABU6ZIB8</accession>
<dbReference type="Proteomes" id="UP001341840">
    <property type="component" value="Unassembled WGS sequence"/>
</dbReference>
<evidence type="ECO:0000313" key="3">
    <source>
        <dbReference type="Proteomes" id="UP001341840"/>
    </source>
</evidence>
<feature type="region of interest" description="Disordered" evidence="1">
    <location>
        <begin position="476"/>
        <end position="515"/>
    </location>
</feature>
<protein>
    <submittedName>
        <fullName evidence="2">Uncharacterized protein</fullName>
    </submittedName>
</protein>
<feature type="region of interest" description="Disordered" evidence="1">
    <location>
        <begin position="422"/>
        <end position="444"/>
    </location>
</feature>
<organism evidence="2 3">
    <name type="scientific">Stylosanthes scabra</name>
    <dbReference type="NCBI Taxonomy" id="79078"/>
    <lineage>
        <taxon>Eukaryota</taxon>
        <taxon>Viridiplantae</taxon>
        <taxon>Streptophyta</taxon>
        <taxon>Embryophyta</taxon>
        <taxon>Tracheophyta</taxon>
        <taxon>Spermatophyta</taxon>
        <taxon>Magnoliopsida</taxon>
        <taxon>eudicotyledons</taxon>
        <taxon>Gunneridae</taxon>
        <taxon>Pentapetalae</taxon>
        <taxon>rosids</taxon>
        <taxon>fabids</taxon>
        <taxon>Fabales</taxon>
        <taxon>Fabaceae</taxon>
        <taxon>Papilionoideae</taxon>
        <taxon>50 kb inversion clade</taxon>
        <taxon>dalbergioids sensu lato</taxon>
        <taxon>Dalbergieae</taxon>
        <taxon>Pterocarpus clade</taxon>
        <taxon>Stylosanthes</taxon>
    </lineage>
</organism>
<name>A0ABU6ZIB8_9FABA</name>
<gene>
    <name evidence="2" type="ORF">PIB30_057222</name>
</gene>
<sequence length="515" mass="57091">MKKLVDRWKGSGTVEGRDMGPFESVAARDEALSCPFLSSLFFELRPQWGYTRCHSRRAWDKETFWKIGKLWGKPVTVDDLTKYKVSFTGARILIDSYQWEPICEWILLKVGDAKLDVFVKEFGREMYSAEAYLDKTYEDSLCVSLGTNEVSEVGDSDSRTAVEDSVVVAETVEEEVQETGVEEVFTGWDPLVEDILMKRCAEDECFGNKTDDQRLTKVNLIMTDIRNNEGTSEDVLGNSDLNVGLEVGEAVRSSLAMDMEGEVNAGPMITLPLAHNDLENGVEGDNNKDMGLEVVMADHPNGLEEHVAHLEGIGDRRGDNEMLLDEQAGGGLMLAHLVQGCGQKTQIEEVCVDEPGQLDKNTRVTKRNEPSLERCGSEGSCPFPPGFRPCSGEAHVHRSVGVVNGDPPERIVREEDEIIGALIESPDESGSDNTSTPVNERRRASDVIQLCQDGGMSFRKVEEELVAASVMRLESGSSTKSYSLRSRKNRVDSGRGRGRGRGTRRGRHSGDYVYF</sequence>